<dbReference type="GO" id="GO:0005198">
    <property type="term" value="F:structural molecule activity"/>
    <property type="evidence" value="ECO:0007669"/>
    <property type="project" value="UniProtKB-UniRule"/>
</dbReference>
<feature type="domain" description="Flagellin C-terminal" evidence="6">
    <location>
        <begin position="337"/>
        <end position="419"/>
    </location>
</feature>
<keyword evidence="7" id="KW-0969">Cilium</keyword>
<sequence length="420" mass="44438">MLRSLNSQMSGTQRQVATGLRIEQASDNPAYWSIATTMRSDNGALSAVQDALGLGAAKVDTAYEGMAATTDTLAEFMAKVVSAQQDGIDKKKIQEELEQLKQQIVSISNSASFAGQNWLRSDMQGQASEAGAKTSVVSSFNRSEDGTVSVGTIDVDLSKLALFKNGGGGILQKEPDPDLGYGLGTIGGLLGFSTSGYGDVPGPVFDQPFTITKFDVVTVAFSVGASNDTFVITKNVVDQALGGQIGYGFDGDIESTADWAKVLLQATFLNKAPPDILFAAQGGAPNIFFRATIPLAAELITVQPPVHTRTLPPEGIDILDIDVTDPDIDFPTITLVLDEMQQKVISAGAYLGSLRSRIAMQEAFGNSLADSLDRGIGRLVDANMSEASSRLKALQVQQQLATQSLSIANSDAQNILSLFR</sequence>
<accession>A0A068SRY2</accession>
<gene>
    <name evidence="7" type="ORF">RG540_CH28020</name>
</gene>
<evidence type="ECO:0000259" key="5">
    <source>
        <dbReference type="Pfam" id="PF00669"/>
    </source>
</evidence>
<evidence type="ECO:0000313" key="7">
    <source>
        <dbReference type="EMBL" id="CDN48968.1"/>
    </source>
</evidence>
<evidence type="ECO:0000256" key="1">
    <source>
        <dbReference type="ARBA" id="ARBA00005709"/>
    </source>
</evidence>
<keyword evidence="3" id="KW-0964">Secreted</keyword>
<dbReference type="Pfam" id="PF00700">
    <property type="entry name" value="Flagellin_C"/>
    <property type="match status" value="1"/>
</dbReference>
<dbReference type="Pfam" id="PF00669">
    <property type="entry name" value="Flagellin_N"/>
    <property type="match status" value="1"/>
</dbReference>
<organism evidence="7 8">
    <name type="scientific">Neorhizobium galegae bv. orientalis str. HAMBI 540</name>
    <dbReference type="NCBI Taxonomy" id="1028800"/>
    <lineage>
        <taxon>Bacteria</taxon>
        <taxon>Pseudomonadati</taxon>
        <taxon>Pseudomonadota</taxon>
        <taxon>Alphaproteobacteria</taxon>
        <taxon>Hyphomicrobiales</taxon>
        <taxon>Rhizobiaceae</taxon>
        <taxon>Rhizobium/Agrobacterium group</taxon>
        <taxon>Neorhizobium</taxon>
    </lineage>
</organism>
<name>A0A068SRY2_NEOGA</name>
<dbReference type="eggNOG" id="COG1344">
    <property type="taxonomic scope" value="Bacteria"/>
</dbReference>
<evidence type="ECO:0000256" key="3">
    <source>
        <dbReference type="RuleBase" id="RU362073"/>
    </source>
</evidence>
<feature type="domain" description="Flagellin N-terminal" evidence="5">
    <location>
        <begin position="3"/>
        <end position="120"/>
    </location>
</feature>
<keyword evidence="4" id="KW-0175">Coiled coil</keyword>
<evidence type="ECO:0000259" key="6">
    <source>
        <dbReference type="Pfam" id="PF00700"/>
    </source>
</evidence>
<evidence type="ECO:0000256" key="4">
    <source>
        <dbReference type="SAM" id="Coils"/>
    </source>
</evidence>
<proteinExistence type="inferred from homology"/>
<dbReference type="PATRIC" id="fig|1028800.3.peg.2835"/>
<dbReference type="EMBL" id="HG938353">
    <property type="protein sequence ID" value="CDN48968.1"/>
    <property type="molecule type" value="Genomic_DNA"/>
</dbReference>
<dbReference type="HOGENOM" id="CLU_011142_1_1_5"/>
<dbReference type="PANTHER" id="PTHR42792:SF2">
    <property type="entry name" value="FLAGELLIN"/>
    <property type="match status" value="1"/>
</dbReference>
<evidence type="ECO:0000256" key="2">
    <source>
        <dbReference type="ARBA" id="ARBA00023143"/>
    </source>
</evidence>
<keyword evidence="2 3" id="KW-0975">Bacterial flagellum</keyword>
<dbReference type="InterPro" id="IPR046358">
    <property type="entry name" value="Flagellin_C"/>
</dbReference>
<keyword evidence="7" id="KW-0282">Flagellum</keyword>
<dbReference type="GO" id="GO:0005576">
    <property type="term" value="C:extracellular region"/>
    <property type="evidence" value="ECO:0007669"/>
    <property type="project" value="UniProtKB-SubCell"/>
</dbReference>
<dbReference type="Gene3D" id="1.20.1330.10">
    <property type="entry name" value="f41 fragment of flagellin, N-terminal domain"/>
    <property type="match status" value="1"/>
</dbReference>
<dbReference type="InterPro" id="IPR001492">
    <property type="entry name" value="Flagellin"/>
</dbReference>
<reference evidence="8" key="1">
    <citation type="journal article" date="2014" name="BMC Genomics">
        <title>Genome sequencing of two Neorhizobium galegae strains reveals a noeT gene responsible for the unusual acetylation of the nodulation factors.</title>
        <authorList>
            <person name="Osterman J."/>
            <person name="Marsh J."/>
            <person name="Laine P.K."/>
            <person name="Zeng Z."/>
            <person name="Alatalo E."/>
            <person name="Sullivan J.T."/>
            <person name="Young J.P."/>
            <person name="Thomas-Oates J."/>
            <person name="Paulin L."/>
            <person name="Lindstrom K."/>
        </authorList>
    </citation>
    <scope>NUCLEOTIDE SEQUENCE [LARGE SCALE GENOMIC DNA]</scope>
    <source>
        <strain evidence="8">HAMBI 540</strain>
    </source>
</reference>
<comment type="function">
    <text evidence="3">Flagellin is the subunit protein which polymerizes to form the filaments of bacterial flagella.</text>
</comment>
<dbReference type="SUPFAM" id="SSF64518">
    <property type="entry name" value="Phase 1 flagellin"/>
    <property type="match status" value="1"/>
</dbReference>
<evidence type="ECO:0000313" key="8">
    <source>
        <dbReference type="Proteomes" id="UP000028181"/>
    </source>
</evidence>
<dbReference type="KEGG" id="ngg:RG540_CH28020"/>
<comment type="similarity">
    <text evidence="1 3">Belongs to the bacterial flagellin family.</text>
</comment>
<dbReference type="GO" id="GO:0009288">
    <property type="term" value="C:bacterial-type flagellum"/>
    <property type="evidence" value="ECO:0007669"/>
    <property type="project" value="UniProtKB-SubCell"/>
</dbReference>
<keyword evidence="8" id="KW-1185">Reference proteome</keyword>
<dbReference type="Proteomes" id="UP000028181">
    <property type="component" value="Chromosome I"/>
</dbReference>
<dbReference type="PANTHER" id="PTHR42792">
    <property type="entry name" value="FLAGELLIN"/>
    <property type="match status" value="1"/>
</dbReference>
<keyword evidence="7" id="KW-0966">Cell projection</keyword>
<protein>
    <recommendedName>
        <fullName evidence="3">Flagellin</fullName>
    </recommendedName>
</protein>
<feature type="coiled-coil region" evidence="4">
    <location>
        <begin position="83"/>
        <end position="110"/>
    </location>
</feature>
<dbReference type="InterPro" id="IPR001029">
    <property type="entry name" value="Flagellin_N"/>
</dbReference>
<dbReference type="AlphaFoldDB" id="A0A068SRY2"/>
<comment type="subcellular location">
    <subcellularLocation>
        <location evidence="3">Secreted</location>
    </subcellularLocation>
    <subcellularLocation>
        <location evidence="3">Bacterial flagellum</location>
    </subcellularLocation>
</comment>